<dbReference type="STRING" id="754476.Q7A_1438"/>
<dbReference type="GO" id="GO:0000272">
    <property type="term" value="P:polysaccharide catabolic process"/>
    <property type="evidence" value="ECO:0007669"/>
    <property type="project" value="TreeGrafter"/>
</dbReference>
<dbReference type="SUPFAM" id="SSF51011">
    <property type="entry name" value="Glycosyl hydrolase domain"/>
    <property type="match status" value="1"/>
</dbReference>
<protein>
    <submittedName>
        <fullName evidence="2">Alpha-L-arabinofuranosidase</fullName>
    </submittedName>
</protein>
<organism evidence="2 3">
    <name type="scientific">Methylophaga nitratireducenticrescens</name>
    <dbReference type="NCBI Taxonomy" id="754476"/>
    <lineage>
        <taxon>Bacteria</taxon>
        <taxon>Pseudomonadati</taxon>
        <taxon>Pseudomonadota</taxon>
        <taxon>Gammaproteobacteria</taxon>
        <taxon>Thiotrichales</taxon>
        <taxon>Piscirickettsiaceae</taxon>
        <taxon>Methylophaga</taxon>
    </lineage>
</organism>
<dbReference type="AlphaFoldDB" id="I1XIP9"/>
<accession>I1XIP9</accession>
<evidence type="ECO:0000313" key="3">
    <source>
        <dbReference type="Proteomes" id="UP000009144"/>
    </source>
</evidence>
<reference evidence="2 3" key="1">
    <citation type="journal article" date="2012" name="J. Bacteriol.">
        <title>Complete genome sequences of Methylophaga sp. strain JAM1 and Methylophaga sp. strain JAM7.</title>
        <authorList>
            <person name="Villeneuve C."/>
            <person name="Martineau C."/>
            <person name="Mauffrey F."/>
            <person name="Villemur R."/>
        </authorList>
    </citation>
    <scope>NUCLEOTIDE SEQUENCE [LARGE SCALE GENOMIC DNA]</scope>
    <source>
        <strain evidence="2 3">JAM1</strain>
    </source>
</reference>
<dbReference type="InterPro" id="IPR013780">
    <property type="entry name" value="Glyco_hydro_b"/>
</dbReference>
<keyword evidence="3" id="KW-1185">Reference proteome</keyword>
<dbReference type="Gene3D" id="3.20.20.80">
    <property type="entry name" value="Glycosidases"/>
    <property type="match status" value="1"/>
</dbReference>
<dbReference type="PANTHER" id="PTHR43576:SF3">
    <property type="entry name" value="ALPHA-L-ARABINOFURANOSIDASE C"/>
    <property type="match status" value="1"/>
</dbReference>
<dbReference type="eggNOG" id="COG3534">
    <property type="taxonomic scope" value="Bacteria"/>
</dbReference>
<dbReference type="Gene3D" id="2.60.40.1180">
    <property type="entry name" value="Golgi alpha-mannosidase II"/>
    <property type="match status" value="1"/>
</dbReference>
<feature type="domain" description="Alpha-L-arabinofuranosidase 1 catalytic" evidence="1">
    <location>
        <begin position="91"/>
        <end position="235"/>
    </location>
</feature>
<evidence type="ECO:0000259" key="1">
    <source>
        <dbReference type="Pfam" id="PF22848"/>
    </source>
</evidence>
<dbReference type="PATRIC" id="fig|754476.3.peg.1422"/>
<dbReference type="HOGENOM" id="CLU_436625_0_0_6"/>
<dbReference type="SUPFAM" id="SSF51445">
    <property type="entry name" value="(Trans)glycosidases"/>
    <property type="match status" value="1"/>
</dbReference>
<proteinExistence type="predicted"/>
<name>I1XIP9_METNJ</name>
<dbReference type="EMBL" id="CP003390">
    <property type="protein sequence ID" value="AFI84268.1"/>
    <property type="molecule type" value="Genomic_DNA"/>
</dbReference>
<dbReference type="InterPro" id="IPR055235">
    <property type="entry name" value="ASD1_cat"/>
</dbReference>
<evidence type="ECO:0000313" key="2">
    <source>
        <dbReference type="EMBL" id="AFI84268.1"/>
    </source>
</evidence>
<dbReference type="Pfam" id="PF22848">
    <property type="entry name" value="ASD1_dom"/>
    <property type="match status" value="1"/>
</dbReference>
<reference evidence="2 3" key="2">
    <citation type="journal article" date="2013" name="Int. J. Syst. Evol. Microbiol.">
        <title>Methylophaga nitratireducenticrescens sp. nov. and Methylophaga frappieri sp. nov., isolated from the biofilm of the methanol-fed denitrification system treating the seawater at the Montreal Biodome.</title>
        <authorList>
            <person name="Villeneuve C."/>
            <person name="Martineau C."/>
            <person name="Mauffrey F."/>
            <person name="Villemur R."/>
        </authorList>
    </citation>
    <scope>NUCLEOTIDE SEQUENCE [LARGE SCALE GENOMIC DNA]</scope>
    <source>
        <strain evidence="2 3">JAM1</strain>
    </source>
</reference>
<dbReference type="Proteomes" id="UP000009144">
    <property type="component" value="Chromosome"/>
</dbReference>
<dbReference type="PANTHER" id="PTHR43576">
    <property type="entry name" value="ALPHA-L-ARABINOFURANOSIDASE C-RELATED"/>
    <property type="match status" value="1"/>
</dbReference>
<sequence>MLNIITKYSALPSQTTKRVVSFVSVIFIVLVHSACSANETAIPVTVEIDASQTYQINPYLLGSNLQWVDRGDGILLSDGVTPDSDVIDKAKKMGVSVLRYPGGSLADLYHWKDGMGEIQNRGTNKRFHGDGDDKILLGTAEFLNISKKLGATPIITVNLITGTPEEAADWVRMTNIERVRYQDEILPKVVYWEIGNEPYLIDDNQKQLAISPKDFASRADTFISAMKAVDPTIKVGIPLRSDKLVGVPATPLPGYNKTVLEGVTERIDFVSVHNAYYPYIHAEVPEYSQIYLASMAAAGLVEKNFQQTRQEVNQYRSEDNIKIALTEYNAMFTLNGGESDGFIASWMGAMYLSDLLMNLSRMPDLLMANHWSLIGNWYFGAIGLQGEKRPAFYVLEAFNQIMRGKFLQTVTSSPGFNSPNVGFAPAQQNVSFLNSVSTLDDNVLRILILNKHPMEKANVKINIQGYTGINTVKADSLTVDSIFHYDTAESKVRSKTIDTRHLNNQVELSLPPHTLNIITIE</sequence>
<dbReference type="KEGG" id="mej:Q7A_1438"/>
<dbReference type="InterPro" id="IPR017853">
    <property type="entry name" value="GH"/>
</dbReference>
<gene>
    <name evidence="2" type="ordered locus">Q7A_1438</name>
</gene>